<dbReference type="Pfam" id="PF02221">
    <property type="entry name" value="E1_DerP2_DerF2"/>
    <property type="match status" value="1"/>
</dbReference>
<keyword evidence="5" id="KW-1185">Reference proteome</keyword>
<name>A0A015JL01_RHIIW</name>
<evidence type="ECO:0000256" key="2">
    <source>
        <dbReference type="SAM" id="SignalP"/>
    </source>
</evidence>
<evidence type="ECO:0000313" key="5">
    <source>
        <dbReference type="Proteomes" id="UP000022910"/>
    </source>
</evidence>
<evidence type="ECO:0000313" key="4">
    <source>
        <dbReference type="EMBL" id="EXX55624.1"/>
    </source>
</evidence>
<dbReference type="AlphaFoldDB" id="A0A015JL01"/>
<organism evidence="4 5">
    <name type="scientific">Rhizophagus irregularis (strain DAOM 197198w)</name>
    <name type="common">Glomus intraradices</name>
    <dbReference type="NCBI Taxonomy" id="1432141"/>
    <lineage>
        <taxon>Eukaryota</taxon>
        <taxon>Fungi</taxon>
        <taxon>Fungi incertae sedis</taxon>
        <taxon>Mucoromycota</taxon>
        <taxon>Glomeromycotina</taxon>
        <taxon>Glomeromycetes</taxon>
        <taxon>Glomerales</taxon>
        <taxon>Glomeraceae</taxon>
        <taxon>Rhizophagus</taxon>
    </lineage>
</organism>
<keyword evidence="2" id="KW-0732">Signal</keyword>
<dbReference type="Proteomes" id="UP000022910">
    <property type="component" value="Unassembled WGS sequence"/>
</dbReference>
<sequence length="160" mass="17643">MNILLFIFLFFATFSSSSTLIRRQDALSGFKPCIGGGTFPNEITTYTFTPNPLVAGQMATGRIAGKATVPIENGALYNITTFHENQIFLQHIIDFCKMFAIPNGSTCPINGDYDFTINFPVEPSTNVVNTSIEYDARTLIINPDGNILSCIEGKITFHYP</sequence>
<comment type="caution">
    <text evidence="4">The sequence shown here is derived from an EMBL/GenBank/DDBJ whole genome shotgun (WGS) entry which is preliminary data.</text>
</comment>
<dbReference type="InterPro" id="IPR014756">
    <property type="entry name" value="Ig_E-set"/>
</dbReference>
<reference evidence="4 5" key="1">
    <citation type="submission" date="2014-02" db="EMBL/GenBank/DDBJ databases">
        <title>Single nucleus genome sequencing reveals high similarity among nuclei of an endomycorrhizal fungus.</title>
        <authorList>
            <person name="Lin K."/>
            <person name="Geurts R."/>
            <person name="Zhang Z."/>
            <person name="Limpens E."/>
            <person name="Saunders D.G."/>
            <person name="Mu D."/>
            <person name="Pang E."/>
            <person name="Cao H."/>
            <person name="Cha H."/>
            <person name="Lin T."/>
            <person name="Zhou Q."/>
            <person name="Shang Y."/>
            <person name="Li Y."/>
            <person name="Ivanov S."/>
            <person name="Sharma T."/>
            <person name="Velzen R.V."/>
            <person name="Ruijter N.D."/>
            <person name="Aanen D.K."/>
            <person name="Win J."/>
            <person name="Kamoun S."/>
            <person name="Bisseling T."/>
            <person name="Huang S."/>
        </authorList>
    </citation>
    <scope>NUCLEOTIDE SEQUENCE [LARGE SCALE GENOMIC DNA]</scope>
    <source>
        <strain evidence="5">DAOM197198w</strain>
    </source>
</reference>
<feature type="chain" id="PRO_5001474103" description="Phosphatidylglycerol/phosphatidylinositol transfer protein" evidence="2">
    <location>
        <begin position="18"/>
        <end position="160"/>
    </location>
</feature>
<dbReference type="EMBL" id="JEMT01028076">
    <property type="protein sequence ID" value="EXX55624.1"/>
    <property type="molecule type" value="Genomic_DNA"/>
</dbReference>
<evidence type="ECO:0000259" key="3">
    <source>
        <dbReference type="Pfam" id="PF02221"/>
    </source>
</evidence>
<dbReference type="SUPFAM" id="SSF81296">
    <property type="entry name" value="E set domains"/>
    <property type="match status" value="1"/>
</dbReference>
<proteinExistence type="predicted"/>
<evidence type="ECO:0000256" key="1">
    <source>
        <dbReference type="ARBA" id="ARBA00016056"/>
    </source>
</evidence>
<dbReference type="HOGENOM" id="CLU_139910_0_0_1"/>
<accession>A0A015JL01</accession>
<feature type="domain" description="MD-2-related lipid-recognition" evidence="3">
    <location>
        <begin position="31"/>
        <end position="156"/>
    </location>
</feature>
<feature type="signal peptide" evidence="2">
    <location>
        <begin position="1"/>
        <end position="17"/>
    </location>
</feature>
<dbReference type="OrthoDB" id="2333638at2759"/>
<gene>
    <name evidence="4" type="ORF">RirG_223730</name>
</gene>
<protein>
    <recommendedName>
        <fullName evidence="1">Phosphatidylglycerol/phosphatidylinositol transfer protein</fullName>
    </recommendedName>
</protein>
<dbReference type="InterPro" id="IPR003172">
    <property type="entry name" value="ML_dom"/>
</dbReference>